<dbReference type="EMBL" id="JARBJD010000146">
    <property type="protein sequence ID" value="KAK2949929.1"/>
    <property type="molecule type" value="Genomic_DNA"/>
</dbReference>
<evidence type="ECO:0000313" key="6">
    <source>
        <dbReference type="Proteomes" id="UP001281761"/>
    </source>
</evidence>
<dbReference type="Gene3D" id="3.30.1010.10">
    <property type="entry name" value="Phosphatidylinositol 3-kinase Catalytic Subunit, Chain A, domain 4"/>
    <property type="match status" value="1"/>
</dbReference>
<feature type="region of interest" description="Disordered" evidence="3">
    <location>
        <begin position="611"/>
        <end position="755"/>
    </location>
</feature>
<dbReference type="PANTHER" id="PTHR10048:SF22">
    <property type="entry name" value="PHOSPHATIDYLINOSITOL 4-KINASE BETA"/>
    <property type="match status" value="1"/>
</dbReference>
<evidence type="ECO:0000256" key="3">
    <source>
        <dbReference type="SAM" id="MobiDB-lite"/>
    </source>
</evidence>
<name>A0ABQ9XGE9_9EUKA</name>
<dbReference type="InterPro" id="IPR018936">
    <property type="entry name" value="PI3/4_kinase_CS"/>
</dbReference>
<dbReference type="InterPro" id="IPR036940">
    <property type="entry name" value="PI3/4_kinase_cat_sf"/>
</dbReference>
<keyword evidence="2" id="KW-0418">Kinase</keyword>
<feature type="compositionally biased region" description="Basic residues" evidence="3">
    <location>
        <begin position="611"/>
        <end position="620"/>
    </location>
</feature>
<feature type="region of interest" description="Disordered" evidence="3">
    <location>
        <begin position="459"/>
        <end position="532"/>
    </location>
</feature>
<dbReference type="CDD" id="cd22265">
    <property type="entry name" value="UDM1_RNF168"/>
    <property type="match status" value="1"/>
</dbReference>
<protein>
    <submittedName>
        <fullName evidence="5">Phosphatidylinositol 4-kinase beta</fullName>
        <ecNumber evidence="5">2.7.1.67</ecNumber>
    </submittedName>
</protein>
<feature type="compositionally biased region" description="Low complexity" evidence="3">
    <location>
        <begin position="670"/>
        <end position="683"/>
    </location>
</feature>
<dbReference type="SUPFAM" id="SSF56112">
    <property type="entry name" value="Protein kinase-like (PK-like)"/>
    <property type="match status" value="1"/>
</dbReference>
<gene>
    <name evidence="5" type="ORF">BLNAU_15158</name>
</gene>
<feature type="compositionally biased region" description="Low complexity" evidence="3">
    <location>
        <begin position="518"/>
        <end position="530"/>
    </location>
</feature>
<evidence type="ECO:0000256" key="2">
    <source>
        <dbReference type="ARBA" id="ARBA00022777"/>
    </source>
</evidence>
<feature type="region of interest" description="Disordered" evidence="3">
    <location>
        <begin position="135"/>
        <end position="154"/>
    </location>
</feature>
<feature type="domain" description="PI3K/PI4K catalytic" evidence="4">
    <location>
        <begin position="857"/>
        <end position="1281"/>
    </location>
</feature>
<feature type="compositionally biased region" description="Low complexity" evidence="3">
    <location>
        <begin position="740"/>
        <end position="755"/>
    </location>
</feature>
<evidence type="ECO:0000256" key="1">
    <source>
        <dbReference type="ARBA" id="ARBA00022679"/>
    </source>
</evidence>
<organism evidence="5 6">
    <name type="scientific">Blattamonas nauphoetae</name>
    <dbReference type="NCBI Taxonomy" id="2049346"/>
    <lineage>
        <taxon>Eukaryota</taxon>
        <taxon>Metamonada</taxon>
        <taxon>Preaxostyla</taxon>
        <taxon>Oxymonadida</taxon>
        <taxon>Blattamonas</taxon>
    </lineage>
</organism>
<feature type="region of interest" description="Disordered" evidence="3">
    <location>
        <begin position="968"/>
        <end position="1097"/>
    </location>
</feature>
<dbReference type="PROSITE" id="PS50290">
    <property type="entry name" value="PI3_4_KINASE_3"/>
    <property type="match status" value="1"/>
</dbReference>
<dbReference type="InterPro" id="IPR000403">
    <property type="entry name" value="PI3/4_kinase_cat_dom"/>
</dbReference>
<dbReference type="EC" id="2.7.1.67" evidence="5"/>
<dbReference type="InterPro" id="IPR015433">
    <property type="entry name" value="PI3/4_kinase"/>
</dbReference>
<dbReference type="Gene3D" id="1.10.1070.11">
    <property type="entry name" value="Phosphatidylinositol 3-/4-kinase, catalytic domain"/>
    <property type="match status" value="1"/>
</dbReference>
<feature type="compositionally biased region" description="Pro residues" evidence="3">
    <location>
        <begin position="708"/>
        <end position="718"/>
    </location>
</feature>
<dbReference type="GO" id="GO:0004430">
    <property type="term" value="F:1-phosphatidylinositol 4-kinase activity"/>
    <property type="evidence" value="ECO:0007669"/>
    <property type="project" value="UniProtKB-EC"/>
</dbReference>
<comment type="caution">
    <text evidence="5">The sequence shown here is derived from an EMBL/GenBank/DDBJ whole genome shotgun (WGS) entry which is preliminary data.</text>
</comment>
<dbReference type="Pfam" id="PF00454">
    <property type="entry name" value="PI3_PI4_kinase"/>
    <property type="match status" value="1"/>
</dbReference>
<dbReference type="InterPro" id="IPR011009">
    <property type="entry name" value="Kinase-like_dom_sf"/>
</dbReference>
<dbReference type="PROSITE" id="PS00916">
    <property type="entry name" value="PI3_4_KINASE_2"/>
    <property type="match status" value="1"/>
</dbReference>
<feature type="compositionally biased region" description="Polar residues" evidence="3">
    <location>
        <begin position="379"/>
        <end position="410"/>
    </location>
</feature>
<keyword evidence="1 5" id="KW-0808">Transferase</keyword>
<feature type="compositionally biased region" description="Basic and acidic residues" evidence="3">
    <location>
        <begin position="1034"/>
        <end position="1097"/>
    </location>
</feature>
<feature type="region of interest" description="Disordered" evidence="3">
    <location>
        <begin position="365"/>
        <end position="413"/>
    </location>
</feature>
<keyword evidence="6" id="KW-1185">Reference proteome</keyword>
<proteinExistence type="predicted"/>
<dbReference type="SMART" id="SM00146">
    <property type="entry name" value="PI3Kc"/>
    <property type="match status" value="1"/>
</dbReference>
<accession>A0ABQ9XGE9</accession>
<dbReference type="Proteomes" id="UP001281761">
    <property type="component" value="Unassembled WGS sequence"/>
</dbReference>
<feature type="compositionally biased region" description="Polar residues" evidence="3">
    <location>
        <begin position="475"/>
        <end position="492"/>
    </location>
</feature>
<evidence type="ECO:0000259" key="4">
    <source>
        <dbReference type="PROSITE" id="PS50290"/>
    </source>
</evidence>
<feature type="compositionally biased region" description="Basic and acidic residues" evidence="3">
    <location>
        <begin position="977"/>
        <end position="986"/>
    </location>
</feature>
<feature type="compositionally biased region" description="Pro residues" evidence="3">
    <location>
        <begin position="1004"/>
        <end position="1021"/>
    </location>
</feature>
<reference evidence="5 6" key="1">
    <citation type="journal article" date="2022" name="bioRxiv">
        <title>Genomics of Preaxostyla Flagellates Illuminates Evolutionary Transitions and the Path Towards Mitochondrial Loss.</title>
        <authorList>
            <person name="Novak L.V.F."/>
            <person name="Treitli S.C."/>
            <person name="Pyrih J."/>
            <person name="Halakuc P."/>
            <person name="Pipaliya S.V."/>
            <person name="Vacek V."/>
            <person name="Brzon O."/>
            <person name="Soukal P."/>
            <person name="Eme L."/>
            <person name="Dacks J.B."/>
            <person name="Karnkowska A."/>
            <person name="Elias M."/>
            <person name="Hampl V."/>
        </authorList>
    </citation>
    <scope>NUCLEOTIDE SEQUENCE [LARGE SCALE GENOMIC DNA]</scope>
    <source>
        <strain evidence="5">NAU3</strain>
        <tissue evidence="5">Gut</tissue>
    </source>
</reference>
<sequence>MELFERDDRLAVSPHSALSFFDQAKNAVSVLADNTLHENISLPQLEMCSSTLLSLPTEVVAVFLPHLVKLSNTQLVPLIDQILIVLSQRSLLLALQIYLLLSCEEQEFSNKKSFQLTIDDPNATIIPINQRLSASPSPQGLFSPSLSGSPSQSTSNLVDLSIMYPYPERITENANTPSPTPQLVKIPEIATNSASIPIQSTLSDDKNVSPHIASTVQGVSFTPRFTIHTPPRHHAIEGPSSSPQSHLLPAFEGLLSDQPDTDSYFVRNENHPGAKLAMLRILLCSQLKLWTHSSEMVAKPRNMQLSPGTIYSASSPTPSFDTVQSATTANTLSHSGELMTRNRSLTSPAFMSPITLQPVSSISPSISTTSVTSQHHHSLQNQPHPNLLLSPSQVFLPSASPSHQTPSQPIKLSPVKQVSKASVMVELVEFAAVLGDRAGFCQLPSYLQARYHSFLRKSLQVSTEKRKQRKKNALKDSSSVSSLTALTESEISSPDMLNDSTSHSPHSDHSQPVTNTESPSISSSLVPPVSAFDPKGNENDAFGSNRCLQFGLSLFVYDSLKDVSRKTRLEARPKRYELCVGLMNELNREIAPGWIGDEEDAVKSAIKQAKRERIRRTQRKKEKEQKEQTEEEEEDVSKEEQNTPSNIEAIVPEQSSPSFLIPQVEEDSQHTPSGHSTPTTTPQMESVDQEEKEQMQEKTVVVEGPTPALTPTPSPHSSPSPSTHTSTQNLSLSPYPESISQTPTPSLKPKPSSSLQLGLNLKQSFILPTQDLSSPPRFFIRFVSPETRVLKSRERAPIMVWMETCSGEDWEEAMKLADRKRAEFANQDSEPQIHDLAEMQQSPTQFYTKQDPLTPTFFPAELLRKKEARISLTSIYSRLPSWGLSSFIVKEHDDIRQDALISFLLSLILSICQANGVGLWLRPCGVMPTSPMSGLVETLYDTVSIHEMKEGKKCGKMKDVVDEVLGGLEQRDEGEESKDPHFVALDEREEDVDPQIDPLSSSSIPPPSLTDTHPPPTPLQPDTPTIDQPIQTPETEKELRRRMKNEAKQQRKQTKAAEKLAKQRLSEEKTLQKQAEKQKRQEMKQAKADQKTADDERRKNWKTISEFIFEMYPNKPNGDESEEHKIAVRNFMESLAGYSIATYMLQLKDRHNANILISSTGHLMHIDFGFVLTRAPGGVSFEQSPFKLTKEYVSVLGGKNSPLYSEFRQLVIDGLMAIRANRDIFAQAILIQSRASGLPCFYKSGDVIVEQVNQRLFSSHSDQFARGQFEGLVNVAYNNTTTYAYDLFQWWQNKIRY</sequence>
<evidence type="ECO:0000313" key="5">
    <source>
        <dbReference type="EMBL" id="KAK2949929.1"/>
    </source>
</evidence>
<dbReference type="PANTHER" id="PTHR10048">
    <property type="entry name" value="PHOSPHATIDYLINOSITOL KINASE"/>
    <property type="match status" value="1"/>
</dbReference>